<name>A0ABT7DJJ2_9ACTN</name>
<dbReference type="Pfam" id="PF02613">
    <property type="entry name" value="Nitrate_red_del"/>
    <property type="match status" value="1"/>
</dbReference>
<evidence type="ECO:0000313" key="3">
    <source>
        <dbReference type="Proteomes" id="UP001232750"/>
    </source>
</evidence>
<dbReference type="InterPro" id="IPR050289">
    <property type="entry name" value="TorD/DmsD_chaperones"/>
</dbReference>
<protein>
    <submittedName>
        <fullName evidence="2">Molecular chaperone TorD family protein</fullName>
    </submittedName>
</protein>
<dbReference type="SUPFAM" id="SSF89155">
    <property type="entry name" value="TorD-like"/>
    <property type="match status" value="1"/>
</dbReference>
<gene>
    <name evidence="2" type="ORF">QNJ86_02655</name>
</gene>
<dbReference type="RefSeq" id="WP_283831030.1">
    <property type="nucleotide sequence ID" value="NZ_JASJEU010000005.1"/>
</dbReference>
<dbReference type="Gene3D" id="1.10.3480.10">
    <property type="entry name" value="TorD-like"/>
    <property type="match status" value="1"/>
</dbReference>
<reference evidence="2 3" key="1">
    <citation type="submission" date="2023-05" db="EMBL/GenBank/DDBJ databases">
        <title>Gordonibacter KGMB12511T sp. nov., isolated from faeces of healthy Korean.</title>
        <authorList>
            <person name="Kim H.S."/>
            <person name="Kim J.-S."/>
            <person name="Suh M.K."/>
            <person name="Eom M.K."/>
            <person name="Do H.E."/>
            <person name="Lee J.-S."/>
        </authorList>
    </citation>
    <scope>NUCLEOTIDE SEQUENCE [LARGE SCALE GENOMIC DNA]</scope>
    <source>
        <strain evidence="2 3">KGMB12511</strain>
    </source>
</reference>
<organism evidence="2 3">
    <name type="scientific">Gordonibacter faecis</name>
    <dbReference type="NCBI Taxonomy" id="3047475"/>
    <lineage>
        <taxon>Bacteria</taxon>
        <taxon>Bacillati</taxon>
        <taxon>Actinomycetota</taxon>
        <taxon>Coriobacteriia</taxon>
        <taxon>Eggerthellales</taxon>
        <taxon>Eggerthellaceae</taxon>
        <taxon>Gordonibacter</taxon>
    </lineage>
</organism>
<evidence type="ECO:0000256" key="1">
    <source>
        <dbReference type="ARBA" id="ARBA00023186"/>
    </source>
</evidence>
<dbReference type="InterPro" id="IPR036411">
    <property type="entry name" value="TorD-like_sf"/>
</dbReference>
<dbReference type="Proteomes" id="UP001232750">
    <property type="component" value="Unassembled WGS sequence"/>
</dbReference>
<dbReference type="EMBL" id="JASJEU010000005">
    <property type="protein sequence ID" value="MDJ1649691.1"/>
    <property type="molecule type" value="Genomic_DNA"/>
</dbReference>
<keyword evidence="3" id="KW-1185">Reference proteome</keyword>
<proteinExistence type="predicted"/>
<dbReference type="PANTHER" id="PTHR34227">
    <property type="entry name" value="CHAPERONE PROTEIN YCDY"/>
    <property type="match status" value="1"/>
</dbReference>
<dbReference type="InterPro" id="IPR020945">
    <property type="entry name" value="DMSO/NO3_reduct_chaperone"/>
</dbReference>
<accession>A0ABT7DJJ2</accession>
<keyword evidence="1" id="KW-0143">Chaperone</keyword>
<comment type="caution">
    <text evidence="2">The sequence shown here is derived from an EMBL/GenBank/DDBJ whole genome shotgun (WGS) entry which is preliminary data.</text>
</comment>
<dbReference type="PANTHER" id="PTHR34227:SF1">
    <property type="entry name" value="DIMETHYL SULFOXIDE REDUCTASE CHAPERONE-RELATED"/>
    <property type="match status" value="1"/>
</dbReference>
<sequence length="219" mass="23647">MAQVDAQAWQTFAEAYAFVGNSLLTPLTQTPHVGIDPAFWQEFPNFDDVQVTRAIETCAAYARGAAALPEDEAVQRAAVEHTHLFIGPPSPAVPPWETMHRNGGTSVGFGEATFAMRALLRGAGLELCNENRQYEDHLGIELLLLSELCRRRAEALEGGANASDAAEGAAKVLAYLEERPRSWAATFHERVAAERPGGYYDGLTALASALLDAQAHLLS</sequence>
<evidence type="ECO:0000313" key="2">
    <source>
        <dbReference type="EMBL" id="MDJ1649691.1"/>
    </source>
</evidence>